<reference evidence="2 3" key="1">
    <citation type="submission" date="2016-10" db="EMBL/GenBank/DDBJ databases">
        <authorList>
            <person name="de Groot N.N."/>
        </authorList>
    </citation>
    <scope>NUCLEOTIDE SEQUENCE [LARGE SCALE GENOMIC DNA]</scope>
    <source>
        <strain evidence="2 3">DSM 21650</strain>
    </source>
</reference>
<evidence type="ECO:0000313" key="2">
    <source>
        <dbReference type="EMBL" id="SDZ27053.1"/>
    </source>
</evidence>
<dbReference type="Proteomes" id="UP000198625">
    <property type="component" value="Unassembled WGS sequence"/>
</dbReference>
<dbReference type="AlphaFoldDB" id="A0A1H3RN50"/>
<dbReference type="RefSeq" id="WP_091731776.1">
    <property type="nucleotide sequence ID" value="NZ_FNQE01000029.1"/>
</dbReference>
<dbReference type="OrthoDB" id="3035768at2"/>
<keyword evidence="3" id="KW-1185">Reference proteome</keyword>
<dbReference type="EMBL" id="FNQE01000029">
    <property type="protein sequence ID" value="SDZ27053.1"/>
    <property type="molecule type" value="Genomic_DNA"/>
</dbReference>
<evidence type="ECO:0000256" key="1">
    <source>
        <dbReference type="SAM" id="Phobius"/>
    </source>
</evidence>
<feature type="transmembrane region" description="Helical" evidence="1">
    <location>
        <begin position="24"/>
        <end position="45"/>
    </location>
</feature>
<keyword evidence="1" id="KW-0472">Membrane</keyword>
<sequence length="79" mass="9279">MNDKEKEIEEYNDRFMKKVLKSALYTFLIFLFTMFGVAFIIDLVFHGGDASLIISFCISTIFTIFYCTMTIIEEIKKIK</sequence>
<gene>
    <name evidence="2" type="ORF">SAMN05660462_02467</name>
</gene>
<protein>
    <submittedName>
        <fullName evidence="2">Uncharacterized protein</fullName>
    </submittedName>
</protein>
<proteinExistence type="predicted"/>
<feature type="transmembrane region" description="Helical" evidence="1">
    <location>
        <begin position="51"/>
        <end position="72"/>
    </location>
</feature>
<organism evidence="2 3">
    <name type="scientific">Proteiniborus ethanoligenes</name>
    <dbReference type="NCBI Taxonomy" id="415015"/>
    <lineage>
        <taxon>Bacteria</taxon>
        <taxon>Bacillati</taxon>
        <taxon>Bacillota</taxon>
        <taxon>Clostridia</taxon>
        <taxon>Eubacteriales</taxon>
        <taxon>Proteiniborus</taxon>
    </lineage>
</organism>
<keyword evidence="1" id="KW-1133">Transmembrane helix</keyword>
<name>A0A1H3RN50_9FIRM</name>
<accession>A0A1H3RN50</accession>
<evidence type="ECO:0000313" key="3">
    <source>
        <dbReference type="Proteomes" id="UP000198625"/>
    </source>
</evidence>
<keyword evidence="1" id="KW-0812">Transmembrane</keyword>